<name>A0A3M8R4L5_9PROT</name>
<dbReference type="OrthoDB" id="9785015at2"/>
<comment type="similarity">
    <text evidence="1">Belongs to the bacterial solute-binding protein 1 family. WtpA subfamily.</text>
</comment>
<dbReference type="AlphaFoldDB" id="A0A3M8R4L5"/>
<dbReference type="PANTHER" id="PTHR30632:SF16">
    <property type="entry name" value="MOLYBDATE_TUNGSTATE-BINDING PROTEIN WTPA"/>
    <property type="match status" value="1"/>
</dbReference>
<keyword evidence="2" id="KW-0732">Signal</keyword>
<dbReference type="CDD" id="cd13540">
    <property type="entry name" value="PBP2_ModA_WtpA"/>
    <property type="match status" value="1"/>
</dbReference>
<dbReference type="EMBL" id="RIZI01000157">
    <property type="protein sequence ID" value="RNF63305.1"/>
    <property type="molecule type" value="Genomic_DNA"/>
</dbReference>
<dbReference type="Pfam" id="PF13531">
    <property type="entry name" value="SBP_bac_11"/>
    <property type="match status" value="1"/>
</dbReference>
<dbReference type="SUPFAM" id="SSF53850">
    <property type="entry name" value="Periplasmic binding protein-like II"/>
    <property type="match status" value="1"/>
</dbReference>
<evidence type="ECO:0000313" key="3">
    <source>
        <dbReference type="EMBL" id="RNF63305.1"/>
    </source>
</evidence>
<dbReference type="Gene3D" id="3.40.190.10">
    <property type="entry name" value="Periplasmic binding protein-like II"/>
    <property type="match status" value="2"/>
</dbReference>
<feature type="chain" id="PRO_5018067692" evidence="2">
    <location>
        <begin position="24"/>
        <end position="304"/>
    </location>
</feature>
<comment type="caution">
    <text evidence="3">The sequence shown here is derived from an EMBL/GenBank/DDBJ whole genome shotgun (WGS) entry which is preliminary data.</text>
</comment>
<dbReference type="GO" id="GO:0015689">
    <property type="term" value="P:molybdate ion transport"/>
    <property type="evidence" value="ECO:0007669"/>
    <property type="project" value="TreeGrafter"/>
</dbReference>
<protein>
    <submittedName>
        <fullName evidence="3">Extracellular solute-binding protein</fullName>
    </submittedName>
</protein>
<proteinExistence type="inferred from homology"/>
<evidence type="ECO:0000256" key="2">
    <source>
        <dbReference type="SAM" id="SignalP"/>
    </source>
</evidence>
<dbReference type="PANTHER" id="PTHR30632">
    <property type="entry name" value="MOLYBDATE-BINDING PERIPLASMIC PROTEIN"/>
    <property type="match status" value="1"/>
</dbReference>
<dbReference type="InterPro" id="IPR050682">
    <property type="entry name" value="ModA/WtpA"/>
</dbReference>
<gene>
    <name evidence="3" type="ORF">EC580_06620</name>
</gene>
<organism evidence="3">
    <name type="scientific">Acidithiobacillus sulfuriphilus</name>
    <dbReference type="NCBI Taxonomy" id="1867749"/>
    <lineage>
        <taxon>Bacteria</taxon>
        <taxon>Pseudomonadati</taxon>
        <taxon>Pseudomonadota</taxon>
        <taxon>Acidithiobacillia</taxon>
        <taxon>Acidithiobacillales</taxon>
        <taxon>Acidithiobacillaceae</taxon>
        <taxon>Acidithiobacillus</taxon>
    </lineage>
</organism>
<sequence>MGRHWMLALFSFLALAVTSPAQAEGTLRVAYAGSMGPVMDRFLGPAFAKKENVQYQGIGQGAYGLARLLESKQMQADVFISITPGPIEILQKAGMIDAAAPVASTRMVIVYSPKSRFAADFAAAAAGRMSWYQVLEMPGLRLGRTDPAVDPQGQNIIFTMLLAEKYYHQPDLVKRIFGAYINPEQIFAEPSLVSRLESGQLDATSGYESAAISHHLPFLRLPAQINLSDPAMIKDWYSQVHFQLTLPNGKTTDLQTQPLVFYAAVLKNAQNPLAAQGFVRFLQSPEGQKIFRENGYSRPKGGNI</sequence>
<reference evidence="3" key="1">
    <citation type="submission" date="2018-10" db="EMBL/GenBank/DDBJ databases">
        <title>Acidithiobacillus sulfuriphilus sp. nov.: an extremely acidophilic sulfur-oxidizing chemolithotroph isolated from a neutral pH environment.</title>
        <authorList>
            <person name="Falagan C."/>
            <person name="Moya-Beltran A."/>
            <person name="Quatrini R."/>
            <person name="Johnson D.B."/>
        </authorList>
    </citation>
    <scope>NUCLEOTIDE SEQUENCE [LARGE SCALE GENOMIC DNA]</scope>
    <source>
        <strain evidence="3">CJ-2</strain>
    </source>
</reference>
<accession>A0A3M8R4L5</accession>
<feature type="signal peptide" evidence="2">
    <location>
        <begin position="1"/>
        <end position="23"/>
    </location>
</feature>
<evidence type="ECO:0000256" key="1">
    <source>
        <dbReference type="ARBA" id="ARBA00009438"/>
    </source>
</evidence>
<dbReference type="GO" id="GO:0030973">
    <property type="term" value="F:molybdate ion binding"/>
    <property type="evidence" value="ECO:0007669"/>
    <property type="project" value="TreeGrafter"/>
</dbReference>